<dbReference type="SUPFAM" id="SSF100939">
    <property type="entry name" value="SPOC domain-like"/>
    <property type="match status" value="1"/>
</dbReference>
<proteinExistence type="inferred from homology"/>
<reference evidence="6" key="1">
    <citation type="submission" date="2020-02" db="EMBL/GenBank/DDBJ databases">
        <authorList>
            <person name="Meier V. D."/>
        </authorList>
    </citation>
    <scope>NUCLEOTIDE SEQUENCE</scope>
    <source>
        <strain evidence="6">AVDCRST_MAG54</strain>
    </source>
</reference>
<evidence type="ECO:0000256" key="3">
    <source>
        <dbReference type="HAMAP-Rule" id="MF_01875"/>
    </source>
</evidence>
<feature type="region of interest" description="Disordered" evidence="4">
    <location>
        <begin position="255"/>
        <end position="332"/>
    </location>
</feature>
<evidence type="ECO:0000256" key="4">
    <source>
        <dbReference type="SAM" id="MobiDB-lite"/>
    </source>
</evidence>
<evidence type="ECO:0000313" key="6">
    <source>
        <dbReference type="EMBL" id="CAA9296552.1"/>
    </source>
</evidence>
<evidence type="ECO:0000256" key="2">
    <source>
        <dbReference type="ARBA" id="ARBA00023172"/>
    </source>
</evidence>
<keyword evidence="3" id="KW-0234">DNA repair</keyword>
<comment type="function">
    <text evidence="3">With LigD forms a non-homologous end joining (NHEJ) DNA repair enzyme, which repairs dsDNA breaks with reduced fidelity. Binds linear dsDNA with 5'- and 3'- overhangs but not closed circular dsDNA nor ssDNA. Recruits and stimulates the ligase activity of LigD.</text>
</comment>
<dbReference type="AlphaFoldDB" id="A0A6J4K6A2"/>
<accession>A0A6J4K6A2</accession>
<dbReference type="EMBL" id="CADCTH010000617">
    <property type="protein sequence ID" value="CAA9296552.1"/>
    <property type="molecule type" value="Genomic_DNA"/>
</dbReference>
<feature type="domain" description="Ku" evidence="5">
    <location>
        <begin position="54"/>
        <end position="183"/>
    </location>
</feature>
<dbReference type="PANTHER" id="PTHR41251">
    <property type="entry name" value="NON-HOMOLOGOUS END JOINING PROTEIN KU"/>
    <property type="match status" value="1"/>
</dbReference>
<dbReference type="InterPro" id="IPR009187">
    <property type="entry name" value="Prok_Ku"/>
</dbReference>
<dbReference type="SMART" id="SM00559">
    <property type="entry name" value="Ku78"/>
    <property type="match status" value="1"/>
</dbReference>
<evidence type="ECO:0000256" key="1">
    <source>
        <dbReference type="ARBA" id="ARBA00023125"/>
    </source>
</evidence>
<keyword evidence="3" id="KW-0227">DNA damage</keyword>
<dbReference type="GO" id="GO:0003690">
    <property type="term" value="F:double-stranded DNA binding"/>
    <property type="evidence" value="ECO:0007669"/>
    <property type="project" value="UniProtKB-UniRule"/>
</dbReference>
<comment type="subunit">
    <text evidence="3">Homodimer. Interacts with LigD.</text>
</comment>
<sequence>MAPRAVWSGAITFGLVTIPVGLYSATEDHTIHFHQYVRGTSDRVRVQRVDERTGDLVPNDDIVKGREVEGEIVVVEPDELREIAPGRSQAIDVVEFVDLADIDPVYFDRTYWVAPSDERYTHSYGLLCRALAQSNRAGIATVTMHGREHLAALRADGDVLALQTLFWADEVRDPTEQLSALPVHDEPKQQELDTAIQLVGAMTTTWKPDQYEDTYTERVEQLIAEKRGGREVVPAEAPAEATDVGGLLEALRRGVEAAGGQDASGGGDGPDGGGSAGGDDDRGGDDGDDLATLSKAELSRRARELDISGRSTMNRDELARAVAEARSSARAS</sequence>
<dbReference type="InterPro" id="IPR006164">
    <property type="entry name" value="DNA_bd_Ku70/Ku80"/>
</dbReference>
<dbReference type="NCBIfam" id="TIGR02772">
    <property type="entry name" value="Ku_bact"/>
    <property type="match status" value="1"/>
</dbReference>
<feature type="compositionally biased region" description="Basic and acidic residues" evidence="4">
    <location>
        <begin position="297"/>
        <end position="319"/>
    </location>
</feature>
<dbReference type="GO" id="GO:0006310">
    <property type="term" value="P:DNA recombination"/>
    <property type="evidence" value="ECO:0007669"/>
    <property type="project" value="UniProtKB-KW"/>
</dbReference>
<keyword evidence="2 3" id="KW-0233">DNA recombination</keyword>
<dbReference type="Pfam" id="PF02735">
    <property type="entry name" value="Ku"/>
    <property type="match status" value="1"/>
</dbReference>
<dbReference type="PANTHER" id="PTHR41251:SF1">
    <property type="entry name" value="NON-HOMOLOGOUS END JOINING PROTEIN KU"/>
    <property type="match status" value="1"/>
</dbReference>
<comment type="similarity">
    <text evidence="3">Belongs to the prokaryotic Ku family.</text>
</comment>
<feature type="compositionally biased region" description="Low complexity" evidence="4">
    <location>
        <begin position="320"/>
        <end position="332"/>
    </location>
</feature>
<evidence type="ECO:0000259" key="5">
    <source>
        <dbReference type="SMART" id="SM00559"/>
    </source>
</evidence>
<dbReference type="InterPro" id="IPR016194">
    <property type="entry name" value="SPOC-like_C_dom_sf"/>
</dbReference>
<name>A0A6J4K6A2_9PSEU</name>
<dbReference type="HAMAP" id="MF_01875">
    <property type="entry name" value="Prokaryotic_Ku"/>
    <property type="match status" value="1"/>
</dbReference>
<dbReference type="Gene3D" id="2.40.290.10">
    <property type="match status" value="1"/>
</dbReference>
<gene>
    <name evidence="3" type="primary">ku</name>
    <name evidence="6" type="ORF">AVDCRST_MAG54-4902</name>
</gene>
<dbReference type="GO" id="GO:0006303">
    <property type="term" value="P:double-strand break repair via nonhomologous end joining"/>
    <property type="evidence" value="ECO:0007669"/>
    <property type="project" value="UniProtKB-UniRule"/>
</dbReference>
<keyword evidence="1 3" id="KW-0238">DNA-binding</keyword>
<feature type="compositionally biased region" description="Gly residues" evidence="4">
    <location>
        <begin position="262"/>
        <end position="277"/>
    </location>
</feature>
<protein>
    <recommendedName>
        <fullName evidence="3">Non-homologous end joining protein Ku</fullName>
    </recommendedName>
</protein>
<organism evidence="6">
    <name type="scientific">uncultured Actinomycetospora sp</name>
    <dbReference type="NCBI Taxonomy" id="1135996"/>
    <lineage>
        <taxon>Bacteria</taxon>
        <taxon>Bacillati</taxon>
        <taxon>Actinomycetota</taxon>
        <taxon>Actinomycetes</taxon>
        <taxon>Pseudonocardiales</taxon>
        <taxon>Pseudonocardiaceae</taxon>
        <taxon>Actinomycetospora</taxon>
        <taxon>environmental samples</taxon>
    </lineage>
</organism>